<sequence>MTLLPLLLAAAMPARQPLPPPPPDPDAQAAQVSAWLFAGEPPIDVCQRAAARGLPGDPELAESWRVRARAAALVPQLSAEYRHDERGRWYGVGSDDLLRSAPADTFSVRATWTLAHLVFTPEEPRAVTAAAELSRRRQERVERVTRLYFHRRRLRLSLALSPPDEPRARAELAVEIDEVTAELDALTGGLFSGRGEGS</sequence>
<dbReference type="EMBL" id="AP025592">
    <property type="protein sequence ID" value="BDG09053.1"/>
    <property type="molecule type" value="Genomic_DNA"/>
</dbReference>
<name>A0ABM7XB13_9BACT</name>
<evidence type="ECO:0000313" key="2">
    <source>
        <dbReference type="Proteomes" id="UP001162734"/>
    </source>
</evidence>
<reference evidence="2" key="1">
    <citation type="journal article" date="2022" name="Int. J. Syst. Evol. Microbiol.">
        <title>Anaeromyxobacter oryzae sp. nov., Anaeromyxobacter diazotrophicus sp. nov. and Anaeromyxobacter paludicola sp. nov., isolated from paddy soils.</title>
        <authorList>
            <person name="Itoh H."/>
            <person name="Xu Z."/>
            <person name="Mise K."/>
            <person name="Masuda Y."/>
            <person name="Ushijima N."/>
            <person name="Hayakawa C."/>
            <person name="Shiratori Y."/>
            <person name="Senoo K."/>
        </authorList>
    </citation>
    <scope>NUCLEOTIDE SEQUENCE [LARGE SCALE GENOMIC DNA]</scope>
    <source>
        <strain evidence="2">Red630</strain>
    </source>
</reference>
<gene>
    <name evidence="1" type="ORF">AMPC_21660</name>
</gene>
<evidence type="ECO:0000313" key="1">
    <source>
        <dbReference type="EMBL" id="BDG09053.1"/>
    </source>
</evidence>
<dbReference type="Proteomes" id="UP001162734">
    <property type="component" value="Chromosome"/>
</dbReference>
<protein>
    <submittedName>
        <fullName evidence="1">Uncharacterized protein</fullName>
    </submittedName>
</protein>
<accession>A0ABM7XB13</accession>
<organism evidence="1 2">
    <name type="scientific">Anaeromyxobacter paludicola</name>
    <dbReference type="NCBI Taxonomy" id="2918171"/>
    <lineage>
        <taxon>Bacteria</taxon>
        <taxon>Pseudomonadati</taxon>
        <taxon>Myxococcota</taxon>
        <taxon>Myxococcia</taxon>
        <taxon>Myxococcales</taxon>
        <taxon>Cystobacterineae</taxon>
        <taxon>Anaeromyxobacteraceae</taxon>
        <taxon>Anaeromyxobacter</taxon>
    </lineage>
</organism>
<dbReference type="RefSeq" id="WP_248340664.1">
    <property type="nucleotide sequence ID" value="NZ_AP025592.1"/>
</dbReference>
<keyword evidence="2" id="KW-1185">Reference proteome</keyword>
<proteinExistence type="predicted"/>